<feature type="compositionally biased region" description="Polar residues" evidence="2">
    <location>
        <begin position="554"/>
        <end position="563"/>
    </location>
</feature>
<accession>A0A1Q9C0F7</accession>
<keyword evidence="1" id="KW-0863">Zinc-finger</keyword>
<organism evidence="4 5">
    <name type="scientific">Symbiodinium microadriaticum</name>
    <name type="common">Dinoflagellate</name>
    <name type="synonym">Zooxanthella microadriatica</name>
    <dbReference type="NCBI Taxonomy" id="2951"/>
    <lineage>
        <taxon>Eukaryota</taxon>
        <taxon>Sar</taxon>
        <taxon>Alveolata</taxon>
        <taxon>Dinophyceae</taxon>
        <taxon>Suessiales</taxon>
        <taxon>Symbiodiniaceae</taxon>
        <taxon>Symbiodinium</taxon>
    </lineage>
</organism>
<dbReference type="OrthoDB" id="437228at2759"/>
<feature type="region of interest" description="Disordered" evidence="2">
    <location>
        <begin position="277"/>
        <end position="298"/>
    </location>
</feature>
<dbReference type="PROSITE" id="PS50158">
    <property type="entry name" value="ZF_CCHC"/>
    <property type="match status" value="1"/>
</dbReference>
<evidence type="ECO:0000313" key="4">
    <source>
        <dbReference type="EMBL" id="OLP76401.1"/>
    </source>
</evidence>
<keyword evidence="1" id="KW-0862">Zinc</keyword>
<dbReference type="AlphaFoldDB" id="A0A1Q9C0F7"/>
<dbReference type="InterPro" id="IPR036875">
    <property type="entry name" value="Znf_CCHC_sf"/>
</dbReference>
<feature type="region of interest" description="Disordered" evidence="2">
    <location>
        <begin position="552"/>
        <end position="627"/>
    </location>
</feature>
<dbReference type="Gene3D" id="4.10.60.10">
    <property type="entry name" value="Zinc finger, CCHC-type"/>
    <property type="match status" value="1"/>
</dbReference>
<dbReference type="GO" id="GO:0008270">
    <property type="term" value="F:zinc ion binding"/>
    <property type="evidence" value="ECO:0007669"/>
    <property type="project" value="UniProtKB-KW"/>
</dbReference>
<proteinExistence type="predicted"/>
<reference evidence="4 5" key="1">
    <citation type="submission" date="2016-02" db="EMBL/GenBank/DDBJ databases">
        <title>Genome analysis of coral dinoflagellate symbionts highlights evolutionary adaptations to a symbiotic lifestyle.</title>
        <authorList>
            <person name="Aranda M."/>
            <person name="Li Y."/>
            <person name="Liew Y.J."/>
            <person name="Baumgarten S."/>
            <person name="Simakov O."/>
            <person name="Wilson M."/>
            <person name="Piel J."/>
            <person name="Ashoor H."/>
            <person name="Bougouffa S."/>
            <person name="Bajic V.B."/>
            <person name="Ryu T."/>
            <person name="Ravasi T."/>
            <person name="Bayer T."/>
            <person name="Micklem G."/>
            <person name="Kim H."/>
            <person name="Bhak J."/>
            <person name="Lajeunesse T.C."/>
            <person name="Voolstra C.R."/>
        </authorList>
    </citation>
    <scope>NUCLEOTIDE SEQUENCE [LARGE SCALE GENOMIC DNA]</scope>
    <source>
        <strain evidence="4 5">CCMP2467</strain>
    </source>
</reference>
<evidence type="ECO:0000256" key="1">
    <source>
        <dbReference type="PROSITE-ProRule" id="PRU00047"/>
    </source>
</evidence>
<keyword evidence="5" id="KW-1185">Reference proteome</keyword>
<dbReference type="EMBL" id="LSRX01002035">
    <property type="protein sequence ID" value="OLP76401.1"/>
    <property type="molecule type" value="Genomic_DNA"/>
</dbReference>
<feature type="compositionally biased region" description="Low complexity" evidence="2">
    <location>
        <begin position="568"/>
        <end position="598"/>
    </location>
</feature>
<feature type="domain" description="CCHC-type" evidence="3">
    <location>
        <begin position="264"/>
        <end position="280"/>
    </location>
</feature>
<dbReference type="Proteomes" id="UP000186817">
    <property type="component" value="Unassembled WGS sequence"/>
</dbReference>
<protein>
    <recommendedName>
        <fullName evidence="3">CCHC-type domain-containing protein</fullName>
    </recommendedName>
</protein>
<evidence type="ECO:0000256" key="2">
    <source>
        <dbReference type="SAM" id="MobiDB-lite"/>
    </source>
</evidence>
<evidence type="ECO:0000313" key="5">
    <source>
        <dbReference type="Proteomes" id="UP000186817"/>
    </source>
</evidence>
<sequence length="653" mass="74175">MSGPGKDEERPRLERFDGSQPSTYRRWRRKAELMLLALPNTYTKDRWGAKLLEYVSREAEEVCEALPLDKITKDGGHTLILEALDERYKELQKEALHNHLQEYFYGLQIKPGESYRNMIVRLDSGYRRLQEHSVELPTQVRGWFVLRKLQLDAASEAMLMTHTKGSLKHPDVIKAIQAIYPQGSARTSTTRTKEVYEATNEVAEIDGDELIEDVFQAVADQVQSSEEYDDEDAVDVFETYKANQQWKLSGTVKGKLEMLKSKTKCHLCHERGHWKRECPRRGQAPGAARQPRASGSSEAMVADEDGHHYKSIEEEHFLDVDELERYEIFLAEKEDGVEVILADRDEAVDQGGEVRGDFERSLSEFLHSSEFCKDERTHEAYMSDCADLAEHGVPDTACRRFKVSQNNMSYAGAAEMDIPMATLARSTLIEDLMSEVTANATTEDQMSDIDAKILDEAPDHSDDDRDAVVPGVDGYLGQRIFNVGKYQKQGALMTFKQAYEGDKKYVAWVRKFIKGRSVSPSKTNHPTMTQFRLYIAIRDQAKSQRIMLNPRAATVTQGSSSQEPVLMPTRPKAEAAAKTAPRASSSTTVRQSSRQSQGPAPPQAPTTTWEDQWIVAQDPEAEETAQDRRRRLLRQRIEELTWQLEELEETADL</sequence>
<name>A0A1Q9C0F7_SYMMI</name>
<comment type="caution">
    <text evidence="4">The sequence shown here is derived from an EMBL/GenBank/DDBJ whole genome shotgun (WGS) entry which is preliminary data.</text>
</comment>
<dbReference type="InterPro" id="IPR001878">
    <property type="entry name" value="Znf_CCHC"/>
</dbReference>
<dbReference type="GO" id="GO:0003676">
    <property type="term" value="F:nucleic acid binding"/>
    <property type="evidence" value="ECO:0007669"/>
    <property type="project" value="InterPro"/>
</dbReference>
<keyword evidence="1" id="KW-0479">Metal-binding</keyword>
<gene>
    <name evidence="4" type="ORF">AK812_SmicGene43669</name>
</gene>
<evidence type="ECO:0000259" key="3">
    <source>
        <dbReference type="PROSITE" id="PS50158"/>
    </source>
</evidence>
<dbReference type="SUPFAM" id="SSF57756">
    <property type="entry name" value="Retrovirus zinc finger-like domains"/>
    <property type="match status" value="1"/>
</dbReference>